<accession>A0AAW0N4Y5</accession>
<dbReference type="SMART" id="SM00980">
    <property type="entry name" value="THAP"/>
    <property type="match status" value="1"/>
</dbReference>
<keyword evidence="8" id="KW-1185">Reference proteome</keyword>
<dbReference type="PROSITE" id="PS50950">
    <property type="entry name" value="ZF_THAP"/>
    <property type="match status" value="1"/>
</dbReference>
<dbReference type="GO" id="GO:0008270">
    <property type="term" value="F:zinc ion binding"/>
    <property type="evidence" value="ECO:0007669"/>
    <property type="project" value="UniProtKB-KW"/>
</dbReference>
<organism evidence="7 8">
    <name type="scientific">Mugilogobius chulae</name>
    <name type="common">yellowstripe goby</name>
    <dbReference type="NCBI Taxonomy" id="88201"/>
    <lineage>
        <taxon>Eukaryota</taxon>
        <taxon>Metazoa</taxon>
        <taxon>Chordata</taxon>
        <taxon>Craniata</taxon>
        <taxon>Vertebrata</taxon>
        <taxon>Euteleostomi</taxon>
        <taxon>Actinopterygii</taxon>
        <taxon>Neopterygii</taxon>
        <taxon>Teleostei</taxon>
        <taxon>Neoteleostei</taxon>
        <taxon>Acanthomorphata</taxon>
        <taxon>Gobiaria</taxon>
        <taxon>Gobiiformes</taxon>
        <taxon>Gobioidei</taxon>
        <taxon>Gobiidae</taxon>
        <taxon>Gobionellinae</taxon>
        <taxon>Mugilogobius</taxon>
    </lineage>
</organism>
<keyword evidence="3" id="KW-0862">Zinc</keyword>
<evidence type="ECO:0000259" key="6">
    <source>
        <dbReference type="PROSITE" id="PS50950"/>
    </source>
</evidence>
<evidence type="ECO:0000313" key="7">
    <source>
        <dbReference type="EMBL" id="KAK7889187.1"/>
    </source>
</evidence>
<reference evidence="8" key="1">
    <citation type="submission" date="2024-04" db="EMBL/GenBank/DDBJ databases">
        <title>Salinicola lusitanus LLJ914,a marine bacterium isolated from the Okinawa Trough.</title>
        <authorList>
            <person name="Li J."/>
        </authorList>
    </citation>
    <scope>NUCLEOTIDE SEQUENCE [LARGE SCALE GENOMIC DNA]</scope>
</reference>
<evidence type="ECO:0000313" key="8">
    <source>
        <dbReference type="Proteomes" id="UP001460270"/>
    </source>
</evidence>
<evidence type="ECO:0000256" key="5">
    <source>
        <dbReference type="PROSITE-ProRule" id="PRU00309"/>
    </source>
</evidence>
<protein>
    <recommendedName>
        <fullName evidence="6">THAP-type domain-containing protein</fullName>
    </recommendedName>
</protein>
<dbReference type="Proteomes" id="UP001460270">
    <property type="component" value="Unassembled WGS sequence"/>
</dbReference>
<dbReference type="GO" id="GO:0003677">
    <property type="term" value="F:DNA binding"/>
    <property type="evidence" value="ECO:0007669"/>
    <property type="project" value="UniProtKB-UniRule"/>
</dbReference>
<dbReference type="InterPro" id="IPR006612">
    <property type="entry name" value="THAP_Znf"/>
</dbReference>
<keyword evidence="1" id="KW-0479">Metal-binding</keyword>
<dbReference type="SUPFAM" id="SSF57716">
    <property type="entry name" value="Glucocorticoid receptor-like (DNA-binding domain)"/>
    <property type="match status" value="1"/>
</dbReference>
<dbReference type="EMBL" id="JBBPFD010000018">
    <property type="protein sequence ID" value="KAK7889187.1"/>
    <property type="molecule type" value="Genomic_DNA"/>
</dbReference>
<evidence type="ECO:0000256" key="3">
    <source>
        <dbReference type="ARBA" id="ARBA00022833"/>
    </source>
</evidence>
<evidence type="ECO:0000256" key="2">
    <source>
        <dbReference type="ARBA" id="ARBA00022771"/>
    </source>
</evidence>
<gene>
    <name evidence="7" type="ORF">WMY93_024747</name>
</gene>
<feature type="domain" description="THAP-type" evidence="6">
    <location>
        <begin position="1"/>
        <end position="90"/>
    </location>
</feature>
<name>A0AAW0N4Y5_9GOBI</name>
<comment type="caution">
    <text evidence="7">The sequence shown here is derived from an EMBL/GenBank/DDBJ whole genome shotgun (WGS) entry which is preliminary data.</text>
</comment>
<evidence type="ECO:0000256" key="1">
    <source>
        <dbReference type="ARBA" id="ARBA00022723"/>
    </source>
</evidence>
<proteinExistence type="predicted"/>
<keyword evidence="2 5" id="KW-0863">Zinc-finger</keyword>
<keyword evidence="4 5" id="KW-0238">DNA-binding</keyword>
<dbReference type="Pfam" id="PF05485">
    <property type="entry name" value="THAP"/>
    <property type="match status" value="1"/>
</dbReference>
<dbReference type="AlphaFoldDB" id="A0AAW0N4Y5"/>
<sequence length="179" mass="20560">MPKFCSVYGCANRSNREKDKLFFCIPKVVTHKGERFRLITEKRRKKWLENLNLKPGGRSDNGRVCSDHFKRGCPSLTADVTSPDWAPSLKLGYERTPNATADDGGEFLPIYEKVTFKTAACQTDMSMRDLTRLEKTLKDTTSEMHKLRKRLLDNDFTPQTLEGNDEKIKFYTGLPISLF</sequence>
<evidence type="ECO:0000256" key="4">
    <source>
        <dbReference type="ARBA" id="ARBA00023125"/>
    </source>
</evidence>